<comment type="similarity">
    <text evidence="4">Belongs to the UreE family.</text>
</comment>
<keyword evidence="2 4" id="KW-0533">Nickel</keyword>
<evidence type="ECO:0000256" key="4">
    <source>
        <dbReference type="HAMAP-Rule" id="MF_00822"/>
    </source>
</evidence>
<accession>A0ABT3IN47</accession>
<comment type="function">
    <text evidence="4">Involved in urease metallocenter assembly. Binds nickel. Probably functions as a nickel donor during metallocenter assembly.</text>
</comment>
<dbReference type="Pfam" id="PF02814">
    <property type="entry name" value="UreE_N"/>
    <property type="match status" value="1"/>
</dbReference>
<gene>
    <name evidence="4" type="primary">ureE</name>
    <name evidence="6" type="ORF">OL497_15820</name>
</gene>
<name>A0ABT3IN47_9BACT</name>
<evidence type="ECO:0000259" key="5">
    <source>
        <dbReference type="Pfam" id="PF02814"/>
    </source>
</evidence>
<dbReference type="Gene3D" id="2.60.260.20">
    <property type="entry name" value="Urease metallochaperone UreE, N-terminal domain"/>
    <property type="match status" value="1"/>
</dbReference>
<evidence type="ECO:0000256" key="2">
    <source>
        <dbReference type="ARBA" id="ARBA00022596"/>
    </source>
</evidence>
<evidence type="ECO:0000313" key="6">
    <source>
        <dbReference type="EMBL" id="MCW3485378.1"/>
    </source>
</evidence>
<dbReference type="PIRSF" id="PIRSF036402">
    <property type="entry name" value="Ureas_acces_UreE"/>
    <property type="match status" value="1"/>
</dbReference>
<comment type="caution">
    <text evidence="6">The sequence shown here is derived from an EMBL/GenBank/DDBJ whole genome shotgun (WGS) entry which is preliminary data.</text>
</comment>
<evidence type="ECO:0000256" key="1">
    <source>
        <dbReference type="ARBA" id="ARBA00022490"/>
    </source>
</evidence>
<dbReference type="Gene3D" id="3.30.70.790">
    <property type="entry name" value="UreE, C-terminal domain"/>
    <property type="match status" value="1"/>
</dbReference>
<dbReference type="SUPFAM" id="SSF69287">
    <property type="entry name" value="Urease metallochaperone UreE, N-terminal domain"/>
    <property type="match status" value="1"/>
</dbReference>
<dbReference type="InterPro" id="IPR012406">
    <property type="entry name" value="UreE"/>
</dbReference>
<organism evidence="6 7">
    <name type="scientific">Chitinophaga nivalis</name>
    <dbReference type="NCBI Taxonomy" id="2991709"/>
    <lineage>
        <taxon>Bacteria</taxon>
        <taxon>Pseudomonadati</taxon>
        <taxon>Bacteroidota</taxon>
        <taxon>Chitinophagia</taxon>
        <taxon>Chitinophagales</taxon>
        <taxon>Chitinophagaceae</taxon>
        <taxon>Chitinophaga</taxon>
    </lineage>
</organism>
<feature type="domain" description="UreE urease accessory N-terminal" evidence="5">
    <location>
        <begin position="22"/>
        <end position="67"/>
    </location>
</feature>
<dbReference type="SUPFAM" id="SSF69737">
    <property type="entry name" value="Urease metallochaperone UreE, C-terminal domain"/>
    <property type="match status" value="1"/>
</dbReference>
<dbReference type="EMBL" id="JAPDNS010000001">
    <property type="protein sequence ID" value="MCW3485378.1"/>
    <property type="molecule type" value="Genomic_DNA"/>
</dbReference>
<dbReference type="RefSeq" id="WP_264731687.1">
    <property type="nucleotide sequence ID" value="NZ_JAPDNR010000001.1"/>
</dbReference>
<keyword evidence="1 4" id="KW-0963">Cytoplasm</keyword>
<comment type="subcellular location">
    <subcellularLocation>
        <location evidence="4">Cytoplasm</location>
    </subcellularLocation>
</comment>
<sequence length="154" mass="17944">MIIIEAVLNNPVTGNRSRDVFEIEWYETTKTIIRRPTLSGMEIVIRKHNRVPLADGDILWMDDERYIELVIKPCECIVFTPKTLREMGIICFEIGNKHIPIYIDEEDSISVAYESPLYMQLQRAGYAPRIEERKLLQTHMLRAHGHGNNNANNY</sequence>
<dbReference type="Proteomes" id="UP001207742">
    <property type="component" value="Unassembled WGS sequence"/>
</dbReference>
<dbReference type="InterPro" id="IPR036118">
    <property type="entry name" value="UreE_N_sf"/>
</dbReference>
<proteinExistence type="inferred from homology"/>
<dbReference type="HAMAP" id="MF_00822">
    <property type="entry name" value="UreE"/>
    <property type="match status" value="1"/>
</dbReference>
<evidence type="ECO:0000313" key="7">
    <source>
        <dbReference type="Proteomes" id="UP001207742"/>
    </source>
</evidence>
<reference evidence="6 7" key="1">
    <citation type="submission" date="2022-10" db="EMBL/GenBank/DDBJ databases">
        <title>Chitinophaga nivalis PC15 sp. nov., isolated from Pyeongchang county, South Korea.</title>
        <authorList>
            <person name="Trinh H.N."/>
        </authorList>
    </citation>
    <scope>NUCLEOTIDE SEQUENCE [LARGE SCALE GENOMIC DNA]</scope>
    <source>
        <strain evidence="6 7">PC14</strain>
    </source>
</reference>
<dbReference type="InterPro" id="IPR004029">
    <property type="entry name" value="UreE_N"/>
</dbReference>
<evidence type="ECO:0000256" key="3">
    <source>
        <dbReference type="ARBA" id="ARBA00023186"/>
    </source>
</evidence>
<keyword evidence="7" id="KW-1185">Reference proteome</keyword>
<protein>
    <recommendedName>
        <fullName evidence="4">Urease accessory protein UreE</fullName>
    </recommendedName>
</protein>
<keyword evidence="3 4" id="KW-0143">Chaperone</keyword>